<name>A0A314ZD42_PRUYE</name>
<gene>
    <name evidence="2" type="ORF">Pyn_14874</name>
</gene>
<evidence type="ECO:0000313" key="3">
    <source>
        <dbReference type="Proteomes" id="UP000250321"/>
    </source>
</evidence>
<dbReference type="EMBL" id="PJQY01000181">
    <property type="protein sequence ID" value="PQQ16680.1"/>
    <property type="molecule type" value="Genomic_DNA"/>
</dbReference>
<proteinExistence type="predicted"/>
<accession>A0A314ZD42</accession>
<reference evidence="2 3" key="1">
    <citation type="submission" date="2018-02" db="EMBL/GenBank/DDBJ databases">
        <title>Draft genome of wild Prunus yedoensis var. nudiflora.</title>
        <authorList>
            <person name="Baek S."/>
            <person name="Kim J.-H."/>
            <person name="Choi K."/>
            <person name="Kim G.-B."/>
            <person name="Cho A."/>
            <person name="Jang H."/>
            <person name="Shin C.-H."/>
            <person name="Yu H.-J."/>
            <person name="Mun J.-H."/>
        </authorList>
    </citation>
    <scope>NUCLEOTIDE SEQUENCE [LARGE SCALE GENOMIC DNA]</scope>
    <source>
        <strain evidence="3">cv. Jeju island</strain>
        <tissue evidence="2">Leaf</tissue>
    </source>
</reference>
<evidence type="ECO:0000256" key="1">
    <source>
        <dbReference type="SAM" id="MobiDB-lite"/>
    </source>
</evidence>
<protein>
    <submittedName>
        <fullName evidence="2">Uncharacterized protein</fullName>
    </submittedName>
</protein>
<comment type="caution">
    <text evidence="2">The sequence shown here is derived from an EMBL/GenBank/DDBJ whole genome shotgun (WGS) entry which is preliminary data.</text>
</comment>
<dbReference type="Proteomes" id="UP000250321">
    <property type="component" value="Unassembled WGS sequence"/>
</dbReference>
<keyword evidence="3" id="KW-1185">Reference proteome</keyword>
<feature type="compositionally biased region" description="Basic and acidic residues" evidence="1">
    <location>
        <begin position="1"/>
        <end position="11"/>
    </location>
</feature>
<sequence>MAAIDKPHVLVDVEEEDGVTAGGSTPAQTDQTRRRGVQVSLRLRLWRGNPLCQRVQWIWNAR</sequence>
<dbReference type="AlphaFoldDB" id="A0A314ZD42"/>
<organism evidence="2 3">
    <name type="scientific">Prunus yedoensis var. nudiflora</name>
    <dbReference type="NCBI Taxonomy" id="2094558"/>
    <lineage>
        <taxon>Eukaryota</taxon>
        <taxon>Viridiplantae</taxon>
        <taxon>Streptophyta</taxon>
        <taxon>Embryophyta</taxon>
        <taxon>Tracheophyta</taxon>
        <taxon>Spermatophyta</taxon>
        <taxon>Magnoliopsida</taxon>
        <taxon>eudicotyledons</taxon>
        <taxon>Gunneridae</taxon>
        <taxon>Pentapetalae</taxon>
        <taxon>rosids</taxon>
        <taxon>fabids</taxon>
        <taxon>Rosales</taxon>
        <taxon>Rosaceae</taxon>
        <taxon>Amygdaloideae</taxon>
        <taxon>Amygdaleae</taxon>
        <taxon>Prunus</taxon>
    </lineage>
</organism>
<feature type="region of interest" description="Disordered" evidence="1">
    <location>
        <begin position="1"/>
        <end position="34"/>
    </location>
</feature>
<evidence type="ECO:0000313" key="2">
    <source>
        <dbReference type="EMBL" id="PQQ16680.1"/>
    </source>
</evidence>